<gene>
    <name evidence="4" type="ORF">DSM104635_02029</name>
</gene>
<evidence type="ECO:0000313" key="5">
    <source>
        <dbReference type="Proteomes" id="UP000431269"/>
    </source>
</evidence>
<dbReference type="KEGG" id="tsv:DSM104635_02029"/>
<reference evidence="5" key="1">
    <citation type="submission" date="2019-12" db="EMBL/GenBank/DDBJ databases">
        <title>Complete genome of Terracaulis silvestris 0127_4.</title>
        <authorList>
            <person name="Vieira S."/>
            <person name="Riedel T."/>
            <person name="Sproer C."/>
            <person name="Pascual J."/>
            <person name="Boedeker C."/>
            <person name="Overmann J."/>
        </authorList>
    </citation>
    <scope>NUCLEOTIDE SEQUENCE [LARGE SCALE GENOMIC DNA]</scope>
    <source>
        <strain evidence="5">0127_4</strain>
    </source>
</reference>
<dbReference type="InterPro" id="IPR007791">
    <property type="entry name" value="DjlA_N"/>
</dbReference>
<evidence type="ECO:0000256" key="2">
    <source>
        <dbReference type="SAM" id="SignalP"/>
    </source>
</evidence>
<evidence type="ECO:0000259" key="3">
    <source>
        <dbReference type="Pfam" id="PF05099"/>
    </source>
</evidence>
<dbReference type="AlphaFoldDB" id="A0A6I6MJ17"/>
<accession>A0A6I6MJ17</accession>
<dbReference type="Proteomes" id="UP000431269">
    <property type="component" value="Chromosome"/>
</dbReference>
<dbReference type="SUPFAM" id="SSF158682">
    <property type="entry name" value="TerB-like"/>
    <property type="match status" value="1"/>
</dbReference>
<keyword evidence="1" id="KW-1133">Transmembrane helix</keyword>
<name>A0A6I6MJ17_9CAUL</name>
<dbReference type="CDD" id="cd07177">
    <property type="entry name" value="terB_like"/>
    <property type="match status" value="1"/>
</dbReference>
<protein>
    <submittedName>
        <fullName evidence="4">Tellurite resistance protein</fullName>
    </submittedName>
</protein>
<keyword evidence="1" id="KW-0812">Transmembrane</keyword>
<dbReference type="Gene3D" id="1.10.3680.10">
    <property type="entry name" value="TerB-like"/>
    <property type="match status" value="1"/>
</dbReference>
<feature type="signal peptide" evidence="2">
    <location>
        <begin position="1"/>
        <end position="18"/>
    </location>
</feature>
<dbReference type="EMBL" id="CP047045">
    <property type="protein sequence ID" value="QGZ95185.1"/>
    <property type="molecule type" value="Genomic_DNA"/>
</dbReference>
<evidence type="ECO:0000313" key="4">
    <source>
        <dbReference type="EMBL" id="QGZ95185.1"/>
    </source>
</evidence>
<feature type="chain" id="PRO_5026016539" evidence="2">
    <location>
        <begin position="19"/>
        <end position="194"/>
    </location>
</feature>
<keyword evidence="5" id="KW-1185">Reference proteome</keyword>
<proteinExistence type="predicted"/>
<feature type="transmembrane region" description="Helical" evidence="1">
    <location>
        <begin position="29"/>
        <end position="49"/>
    </location>
</feature>
<feature type="domain" description="Co-chaperone DjlA N-terminal" evidence="3">
    <location>
        <begin position="72"/>
        <end position="175"/>
    </location>
</feature>
<keyword evidence="2" id="KW-0732">Signal</keyword>
<dbReference type="InterPro" id="IPR029024">
    <property type="entry name" value="TerB-like"/>
</dbReference>
<dbReference type="RefSeq" id="WP_158766067.1">
    <property type="nucleotide sequence ID" value="NZ_CP047045.1"/>
</dbReference>
<organism evidence="4 5">
    <name type="scientific">Terricaulis silvestris</name>
    <dbReference type="NCBI Taxonomy" id="2686094"/>
    <lineage>
        <taxon>Bacteria</taxon>
        <taxon>Pseudomonadati</taxon>
        <taxon>Pseudomonadota</taxon>
        <taxon>Alphaproteobacteria</taxon>
        <taxon>Caulobacterales</taxon>
        <taxon>Caulobacteraceae</taxon>
        <taxon>Terricaulis</taxon>
    </lineage>
</organism>
<keyword evidence="1" id="KW-0472">Membrane</keyword>
<dbReference type="Pfam" id="PF05099">
    <property type="entry name" value="TerB"/>
    <property type="match status" value="1"/>
</dbReference>
<evidence type="ECO:0000256" key="1">
    <source>
        <dbReference type="SAM" id="Phobius"/>
    </source>
</evidence>
<sequence length="194" mass="20390">MNRLPLIATLLSAAPAAAATPTASAPSGSAILALFIFVVVAWISFRVVARALRARKAQAAVGGSFEEYVLEALANAARIDGRLNPAERTAIASAMRDIAGPTFDEARVETALAHARLSKAELVAYLASRAGAFTHEQKSALLRALLAVFVADGAFDEIEHAALVDYTAAVGFDRQSAPQTLRRIAGDFSRGNIT</sequence>